<comment type="caution">
    <text evidence="2">The sequence shown here is derived from an EMBL/GenBank/DDBJ whole genome shotgun (WGS) entry which is preliminary data.</text>
</comment>
<reference evidence="2" key="1">
    <citation type="journal article" date="2020" name="ISME J.">
        <title>Gammaproteobacteria mediating utilization of methyl-, sulfur- and petroleum organic compounds in deep ocean hydrothermal plumes.</title>
        <authorList>
            <person name="Zhou Z."/>
            <person name="Liu Y."/>
            <person name="Pan J."/>
            <person name="Cron B.R."/>
            <person name="Toner B.M."/>
            <person name="Anantharaman K."/>
            <person name="Breier J.A."/>
            <person name="Dick G.J."/>
            <person name="Li M."/>
        </authorList>
    </citation>
    <scope>NUCLEOTIDE SEQUENCE</scope>
    <source>
        <strain evidence="2">SZUA-1435</strain>
    </source>
</reference>
<dbReference type="EMBL" id="DQTV01000127">
    <property type="protein sequence ID" value="HIP57669.1"/>
    <property type="molecule type" value="Genomic_DNA"/>
</dbReference>
<name>A0A833DV94_9CREN</name>
<sequence length="59" mass="7112">MRKVDLLYLAMLFLVLLLHYIVPFTLLRECSGFELYTYWLLLAIAWIIVTGVYMEKRVR</sequence>
<keyword evidence="1" id="KW-1133">Transmembrane helix</keyword>
<evidence type="ECO:0000313" key="2">
    <source>
        <dbReference type="EMBL" id="HIP57669.1"/>
    </source>
</evidence>
<accession>A0A833DV94</accession>
<feature type="transmembrane region" description="Helical" evidence="1">
    <location>
        <begin position="36"/>
        <end position="54"/>
    </location>
</feature>
<dbReference type="Proteomes" id="UP000605805">
    <property type="component" value="Unassembled WGS sequence"/>
</dbReference>
<evidence type="ECO:0000313" key="3">
    <source>
        <dbReference type="Proteomes" id="UP000605805"/>
    </source>
</evidence>
<proteinExistence type="predicted"/>
<protein>
    <submittedName>
        <fullName evidence="2">Uncharacterized protein</fullName>
    </submittedName>
</protein>
<keyword evidence="1" id="KW-0472">Membrane</keyword>
<dbReference type="AlphaFoldDB" id="A0A833DV94"/>
<evidence type="ECO:0000256" key="1">
    <source>
        <dbReference type="SAM" id="Phobius"/>
    </source>
</evidence>
<organism evidence="2 3">
    <name type="scientific">Ignisphaera aggregans</name>
    <dbReference type="NCBI Taxonomy" id="334771"/>
    <lineage>
        <taxon>Archaea</taxon>
        <taxon>Thermoproteota</taxon>
        <taxon>Thermoprotei</taxon>
        <taxon>Desulfurococcales</taxon>
        <taxon>Desulfurococcaceae</taxon>
        <taxon>Ignisphaera</taxon>
    </lineage>
</organism>
<gene>
    <name evidence="2" type="ORF">EYH02_06390</name>
</gene>
<keyword evidence="1" id="KW-0812">Transmembrane</keyword>
<feature type="transmembrane region" description="Helical" evidence="1">
    <location>
        <begin position="7"/>
        <end position="24"/>
    </location>
</feature>